<comment type="caution">
    <text evidence="7">The sequence shown here is derived from an EMBL/GenBank/DDBJ whole genome shotgun (WGS) entry which is preliminary data.</text>
</comment>
<proteinExistence type="predicted"/>
<evidence type="ECO:0000256" key="1">
    <source>
        <dbReference type="ARBA" id="ARBA00004202"/>
    </source>
</evidence>
<dbReference type="SMART" id="SM00382">
    <property type="entry name" value="AAA"/>
    <property type="match status" value="1"/>
</dbReference>
<dbReference type="Gene3D" id="3.40.50.300">
    <property type="entry name" value="P-loop containing nucleotide triphosphate hydrolases"/>
    <property type="match status" value="1"/>
</dbReference>
<evidence type="ECO:0000256" key="5">
    <source>
        <dbReference type="ARBA" id="ARBA00023251"/>
    </source>
</evidence>
<dbReference type="SUPFAM" id="SSF52540">
    <property type="entry name" value="P-loop containing nucleoside triphosphate hydrolases"/>
    <property type="match status" value="1"/>
</dbReference>
<protein>
    <submittedName>
        <fullName evidence="7">ABC transporter ATP-binding protein</fullName>
    </submittedName>
</protein>
<gene>
    <name evidence="7" type="ORF">HXO56_02225</name>
</gene>
<dbReference type="EMBL" id="JABZXJ010000006">
    <property type="protein sequence ID" value="MBF1648905.1"/>
    <property type="molecule type" value="Genomic_DNA"/>
</dbReference>
<dbReference type="GO" id="GO:0005524">
    <property type="term" value="F:ATP binding"/>
    <property type="evidence" value="ECO:0007669"/>
    <property type="project" value="UniProtKB-KW"/>
</dbReference>
<comment type="subcellular location">
    <subcellularLocation>
        <location evidence="1">Cell membrane</location>
        <topology evidence="1">Peripheral membrane protein</topology>
    </subcellularLocation>
</comment>
<dbReference type="InterPro" id="IPR027417">
    <property type="entry name" value="P-loop_NTPase"/>
</dbReference>
<organism evidence="7 8">
    <name type="scientific">Rothia dentocariosa</name>
    <dbReference type="NCBI Taxonomy" id="2047"/>
    <lineage>
        <taxon>Bacteria</taxon>
        <taxon>Bacillati</taxon>
        <taxon>Actinomycetota</taxon>
        <taxon>Actinomycetes</taxon>
        <taxon>Micrococcales</taxon>
        <taxon>Micrococcaceae</taxon>
        <taxon>Rothia</taxon>
    </lineage>
</organism>
<feature type="domain" description="ABC transporter" evidence="6">
    <location>
        <begin position="8"/>
        <end position="231"/>
    </location>
</feature>
<dbReference type="AlphaFoldDB" id="A0A930KDX8"/>
<dbReference type="Proteomes" id="UP000769484">
    <property type="component" value="Unassembled WGS sequence"/>
</dbReference>
<dbReference type="InterPro" id="IPR003439">
    <property type="entry name" value="ABC_transporter-like_ATP-bd"/>
</dbReference>
<dbReference type="Pfam" id="PF00005">
    <property type="entry name" value="ABC_tran"/>
    <property type="match status" value="1"/>
</dbReference>
<accession>A0A930KDX8</accession>
<dbReference type="GO" id="GO:0005886">
    <property type="term" value="C:plasma membrane"/>
    <property type="evidence" value="ECO:0007669"/>
    <property type="project" value="UniProtKB-SubCell"/>
</dbReference>
<dbReference type="PROSITE" id="PS00211">
    <property type="entry name" value="ABC_TRANSPORTER_1"/>
    <property type="match status" value="1"/>
</dbReference>
<keyword evidence="2" id="KW-0813">Transport</keyword>
<name>A0A930KDX8_9MICC</name>
<keyword evidence="5" id="KW-0046">Antibiotic resistance</keyword>
<dbReference type="PROSITE" id="PS50893">
    <property type="entry name" value="ABC_TRANSPORTER_2"/>
    <property type="match status" value="1"/>
</dbReference>
<dbReference type="CDD" id="cd03230">
    <property type="entry name" value="ABC_DR_subfamily_A"/>
    <property type="match status" value="1"/>
</dbReference>
<evidence type="ECO:0000313" key="7">
    <source>
        <dbReference type="EMBL" id="MBF1648905.1"/>
    </source>
</evidence>
<evidence type="ECO:0000256" key="2">
    <source>
        <dbReference type="ARBA" id="ARBA00022448"/>
    </source>
</evidence>
<sequence length="313" mass="33173">MVDSSSPVVMRDVVQKFGSTTVLHGLDLTVNPGEIVALLGPNGAGKSTAVDIILGLTKPYAGSVEVFGATPQHAVKAGHVAAVQQDGGLLPDLTVKETVQYMASLYGKLKNVSAVLAQAGLEGNAKTLVQKCSGGQKQRLRFAIALLTDPDFLILDEPTAGMDVQGRRDFWASVTQSGDHQRAVLFATHYLAEVDEFADRVVVINQGHVVADGTPAEIRSYARGSTLRATVNDAWTSEQIEERLAELRALDGVSAVSLHGIRLEISAADADVVASHLLADGFAKNLEITSSSLDDAFVLLTETDSEGERKNAK</sequence>
<evidence type="ECO:0000256" key="4">
    <source>
        <dbReference type="ARBA" id="ARBA00022840"/>
    </source>
</evidence>
<dbReference type="InterPro" id="IPR050763">
    <property type="entry name" value="ABC_transporter_ATP-binding"/>
</dbReference>
<dbReference type="PANTHER" id="PTHR42711:SF17">
    <property type="entry name" value="ABC TRANSPORTER ATP-BINDING PROTEIN"/>
    <property type="match status" value="1"/>
</dbReference>
<dbReference type="InterPro" id="IPR003593">
    <property type="entry name" value="AAA+_ATPase"/>
</dbReference>
<keyword evidence="4 7" id="KW-0067">ATP-binding</keyword>
<evidence type="ECO:0000259" key="6">
    <source>
        <dbReference type="PROSITE" id="PS50893"/>
    </source>
</evidence>
<reference evidence="7" key="1">
    <citation type="submission" date="2020-04" db="EMBL/GenBank/DDBJ databases">
        <title>Deep metagenomics examines the oral microbiome during advanced dental caries in children, revealing novel taxa and co-occurrences with host molecules.</title>
        <authorList>
            <person name="Baker J.L."/>
            <person name="Morton J.T."/>
            <person name="Dinis M."/>
            <person name="Alvarez R."/>
            <person name="Tran N.C."/>
            <person name="Knight R."/>
            <person name="Edlund A."/>
        </authorList>
    </citation>
    <scope>NUCLEOTIDE SEQUENCE</scope>
    <source>
        <strain evidence="7">JCVI_47_bin.4</strain>
    </source>
</reference>
<keyword evidence="3" id="KW-0547">Nucleotide-binding</keyword>
<dbReference type="InterPro" id="IPR017871">
    <property type="entry name" value="ABC_transporter-like_CS"/>
</dbReference>
<evidence type="ECO:0000313" key="8">
    <source>
        <dbReference type="Proteomes" id="UP000769484"/>
    </source>
</evidence>
<evidence type="ECO:0000256" key="3">
    <source>
        <dbReference type="ARBA" id="ARBA00022741"/>
    </source>
</evidence>
<dbReference type="GO" id="GO:0016887">
    <property type="term" value="F:ATP hydrolysis activity"/>
    <property type="evidence" value="ECO:0007669"/>
    <property type="project" value="InterPro"/>
</dbReference>
<dbReference type="PANTHER" id="PTHR42711">
    <property type="entry name" value="ABC TRANSPORTER ATP-BINDING PROTEIN"/>
    <property type="match status" value="1"/>
</dbReference>
<dbReference type="GO" id="GO:0046677">
    <property type="term" value="P:response to antibiotic"/>
    <property type="evidence" value="ECO:0007669"/>
    <property type="project" value="UniProtKB-KW"/>
</dbReference>